<proteinExistence type="predicted"/>
<feature type="compositionally biased region" description="Basic residues" evidence="1">
    <location>
        <begin position="206"/>
        <end position="217"/>
    </location>
</feature>
<keyword evidence="2" id="KW-1133">Transmembrane helix</keyword>
<feature type="transmembrane region" description="Helical" evidence="2">
    <location>
        <begin position="27"/>
        <end position="50"/>
    </location>
</feature>
<feature type="region of interest" description="Disordered" evidence="1">
    <location>
        <begin position="123"/>
        <end position="172"/>
    </location>
</feature>
<keyword evidence="2" id="KW-0472">Membrane</keyword>
<accession>A0A326UTW9</accession>
<feature type="compositionally biased region" description="Polar residues" evidence="1">
    <location>
        <begin position="264"/>
        <end position="283"/>
    </location>
</feature>
<gene>
    <name evidence="3" type="ORF">EI42_00253</name>
</gene>
<dbReference type="RefSeq" id="WP_111317955.1">
    <property type="nucleotide sequence ID" value="NZ_BIFX01000001.1"/>
</dbReference>
<keyword evidence="4" id="KW-1185">Reference proteome</keyword>
<reference evidence="3 4" key="1">
    <citation type="submission" date="2018-06" db="EMBL/GenBank/DDBJ databases">
        <title>Genomic Encyclopedia of Archaeal and Bacterial Type Strains, Phase II (KMG-II): from individual species to whole genera.</title>
        <authorList>
            <person name="Goeker M."/>
        </authorList>
    </citation>
    <scope>NUCLEOTIDE SEQUENCE [LARGE SCALE GENOMIC DNA]</scope>
    <source>
        <strain evidence="3 4">ATCC BAA-1881</strain>
    </source>
</reference>
<dbReference type="OrthoDB" id="159151at2"/>
<dbReference type="Proteomes" id="UP000248806">
    <property type="component" value="Unassembled WGS sequence"/>
</dbReference>
<feature type="region of interest" description="Disordered" evidence="1">
    <location>
        <begin position="195"/>
        <end position="343"/>
    </location>
</feature>
<evidence type="ECO:0000256" key="1">
    <source>
        <dbReference type="SAM" id="MobiDB-lite"/>
    </source>
</evidence>
<dbReference type="EMBL" id="QKUF01000001">
    <property type="protein sequence ID" value="PZW36083.1"/>
    <property type="molecule type" value="Genomic_DNA"/>
</dbReference>
<dbReference type="AlphaFoldDB" id="A0A326UTW9"/>
<organism evidence="3 4">
    <name type="scientific">Thermosporothrix hazakensis</name>
    <dbReference type="NCBI Taxonomy" id="644383"/>
    <lineage>
        <taxon>Bacteria</taxon>
        <taxon>Bacillati</taxon>
        <taxon>Chloroflexota</taxon>
        <taxon>Ktedonobacteria</taxon>
        <taxon>Ktedonobacterales</taxon>
        <taxon>Thermosporotrichaceae</taxon>
        <taxon>Thermosporothrix</taxon>
    </lineage>
</organism>
<sequence length="343" mass="39060">MKAVSAALVLVLGAALMLWFGNTLNSWILGGLIGGLAALVLSIPISVMIFSHLARRHDERLRLEVEEEEAFYEAEMYTAEYAELPTGRGRRTIESYAVTEYADDDVDDTEYVPLSRGYSGYYLPEPSSQRLPAPSKRSTPALPAETRSQATNGRRPQRRYYPGLPASATNVTQKNLRSAALRDASMEANDLYENDYYDEEPIPQRRSTRSGRIQRGRASRELTGRHRVRRVVDSIPPQQLPPARSSYDQYEDEEPQTEVIQDPYPSTKSRRLPSTQLSRQSRALPSRPADPSTEVFQKPLVRRAPYVYEDDSVQQELSQQMQRPIRRRSSLRLSHQLDDEEEV</sequence>
<keyword evidence="2" id="KW-0812">Transmembrane</keyword>
<comment type="caution">
    <text evidence="3">The sequence shown here is derived from an EMBL/GenBank/DDBJ whole genome shotgun (WGS) entry which is preliminary data.</text>
</comment>
<evidence type="ECO:0000313" key="3">
    <source>
        <dbReference type="EMBL" id="PZW36083.1"/>
    </source>
</evidence>
<evidence type="ECO:0000313" key="4">
    <source>
        <dbReference type="Proteomes" id="UP000248806"/>
    </source>
</evidence>
<name>A0A326UTW9_THEHA</name>
<evidence type="ECO:0000256" key="2">
    <source>
        <dbReference type="SAM" id="Phobius"/>
    </source>
</evidence>
<protein>
    <submittedName>
        <fullName evidence="3">Uncharacterized protein</fullName>
    </submittedName>
</protein>